<evidence type="ECO:0000256" key="1">
    <source>
        <dbReference type="SAM" id="Coils"/>
    </source>
</evidence>
<feature type="coiled-coil region" evidence="1">
    <location>
        <begin position="29"/>
        <end position="84"/>
    </location>
</feature>
<evidence type="ECO:0000313" key="3">
    <source>
        <dbReference type="WBParaSite" id="ACRNAN_scaffold3919.g9040.t1"/>
    </source>
</evidence>
<protein>
    <submittedName>
        <fullName evidence="3">Uncharacterized protein</fullName>
    </submittedName>
</protein>
<keyword evidence="1" id="KW-0175">Coiled coil</keyword>
<accession>A0A914DVQ8</accession>
<dbReference type="Proteomes" id="UP000887540">
    <property type="component" value="Unplaced"/>
</dbReference>
<keyword evidence="2" id="KW-1185">Reference proteome</keyword>
<feature type="coiled-coil region" evidence="1">
    <location>
        <begin position="245"/>
        <end position="304"/>
    </location>
</feature>
<sequence>MSLSEEDTLQKSSSSTTIPDFSEICTSISNSKHEEIQNLKQKLENFRQQIFVKNEAIDNKEKEKEGIQKKLNFLQTACDRLLNNLPDEENFTDKNMEMYLEHVNQMGAYCTHLKAENGQLKQRLLMNDTKISSILHENSYLRWENEQFIIEMESLREKLDAEFLKTKELKAEIRCLQVNQKQINQIHSARLKEECISVRDSNREEIQFFKNLLEDKDTEQRLEISRLQNKIDFITQESARKENFIKKLTSTINNLNDENKELYKQFNDLKQTTEKEIDRLYNRESELEAQLQQTHENLAQNEKIDQNHEKIENLIFFKGVQHQKDLEVIENLRQQVHDLTALAQTKNDTELKHLYNQKRIPSRKRTTKKCHYFIDRNEQRYENLDC</sequence>
<organism evidence="2 3">
    <name type="scientific">Acrobeloides nanus</name>
    <dbReference type="NCBI Taxonomy" id="290746"/>
    <lineage>
        <taxon>Eukaryota</taxon>
        <taxon>Metazoa</taxon>
        <taxon>Ecdysozoa</taxon>
        <taxon>Nematoda</taxon>
        <taxon>Chromadorea</taxon>
        <taxon>Rhabditida</taxon>
        <taxon>Tylenchina</taxon>
        <taxon>Cephalobomorpha</taxon>
        <taxon>Cephaloboidea</taxon>
        <taxon>Cephalobidae</taxon>
        <taxon>Acrobeloides</taxon>
    </lineage>
</organism>
<evidence type="ECO:0000313" key="2">
    <source>
        <dbReference type="Proteomes" id="UP000887540"/>
    </source>
</evidence>
<reference evidence="3" key="1">
    <citation type="submission" date="2022-11" db="UniProtKB">
        <authorList>
            <consortium name="WormBaseParasite"/>
        </authorList>
    </citation>
    <scope>IDENTIFICATION</scope>
</reference>
<proteinExistence type="predicted"/>
<dbReference type="WBParaSite" id="ACRNAN_scaffold3919.g9040.t1">
    <property type="protein sequence ID" value="ACRNAN_scaffold3919.g9040.t1"/>
    <property type="gene ID" value="ACRNAN_scaffold3919.g9040"/>
</dbReference>
<dbReference type="AlphaFoldDB" id="A0A914DVQ8"/>
<name>A0A914DVQ8_9BILA</name>